<protein>
    <submittedName>
        <fullName evidence="2">Uncharacterized protein</fullName>
    </submittedName>
</protein>
<sequence length="126" mass="14283">MLNKDEFNIQHHTKEVSSQNSENSVLEKYTDCAQGDRSLVANLKNQDVYLIKTCMPKFVSINVVRSVVSLRSTPDRLNRLQLHSSQNAIRDGIGKIIEDSLPVGSIRSINPPTVYISNNYTCRQNY</sequence>
<gene>
    <name evidence="2" type="ORF">Glove_601g4</name>
</gene>
<reference evidence="2 3" key="1">
    <citation type="submission" date="2018-08" db="EMBL/GenBank/DDBJ databases">
        <title>Genome and evolution of the arbuscular mycorrhizal fungus Diversispora epigaea (formerly Glomus versiforme) and its bacterial endosymbionts.</title>
        <authorList>
            <person name="Sun X."/>
            <person name="Fei Z."/>
            <person name="Harrison M."/>
        </authorList>
    </citation>
    <scope>NUCLEOTIDE SEQUENCE [LARGE SCALE GENOMIC DNA]</scope>
    <source>
        <strain evidence="2 3">IT104</strain>
    </source>
</reference>
<dbReference type="Proteomes" id="UP000266861">
    <property type="component" value="Unassembled WGS sequence"/>
</dbReference>
<proteinExistence type="predicted"/>
<evidence type="ECO:0000256" key="1">
    <source>
        <dbReference type="SAM" id="MobiDB-lite"/>
    </source>
</evidence>
<dbReference type="OrthoDB" id="2480065at2759"/>
<dbReference type="AlphaFoldDB" id="A0A397G7H5"/>
<comment type="caution">
    <text evidence="2">The sequence shown here is derived from an EMBL/GenBank/DDBJ whole genome shotgun (WGS) entry which is preliminary data.</text>
</comment>
<feature type="compositionally biased region" description="Basic and acidic residues" evidence="1">
    <location>
        <begin position="1"/>
        <end position="15"/>
    </location>
</feature>
<evidence type="ECO:0000313" key="2">
    <source>
        <dbReference type="EMBL" id="RHZ46962.1"/>
    </source>
</evidence>
<name>A0A397G7H5_9GLOM</name>
<keyword evidence="3" id="KW-1185">Reference proteome</keyword>
<dbReference type="EMBL" id="PQFF01000501">
    <property type="protein sequence ID" value="RHZ46962.1"/>
    <property type="molecule type" value="Genomic_DNA"/>
</dbReference>
<accession>A0A397G7H5</accession>
<evidence type="ECO:0000313" key="3">
    <source>
        <dbReference type="Proteomes" id="UP000266861"/>
    </source>
</evidence>
<feature type="region of interest" description="Disordered" evidence="1">
    <location>
        <begin position="1"/>
        <end position="21"/>
    </location>
</feature>
<organism evidence="2 3">
    <name type="scientific">Diversispora epigaea</name>
    <dbReference type="NCBI Taxonomy" id="1348612"/>
    <lineage>
        <taxon>Eukaryota</taxon>
        <taxon>Fungi</taxon>
        <taxon>Fungi incertae sedis</taxon>
        <taxon>Mucoromycota</taxon>
        <taxon>Glomeromycotina</taxon>
        <taxon>Glomeromycetes</taxon>
        <taxon>Diversisporales</taxon>
        <taxon>Diversisporaceae</taxon>
        <taxon>Diversispora</taxon>
    </lineage>
</organism>